<dbReference type="GeneID" id="39856337"/>
<reference evidence="1 2" key="1">
    <citation type="journal article" date="2019" name="Microbiol. Resour. Announc.">
        <title>The Genome Sequence of the Halobacterium salinarum Type Strain Is Closely Related to That of Laboratory Strains NRC-1 and R1.</title>
        <authorList>
            <person name="Pfeiffer F."/>
            <person name="Marchfelder A."/>
            <person name="Habermann B."/>
            <person name="Dyall-Smith M.L."/>
        </authorList>
    </citation>
    <scope>NUCLEOTIDE SEQUENCE [LARGE SCALE GENOMIC DNA]</scope>
    <source>
        <strain evidence="2">ATCC 33171 / DSM 3754 / JCM 8978 / NBRC 102687 / NCIMB 764 / 91-R6</strain>
        <plasmid evidence="2">phsal2</plasmid>
    </source>
</reference>
<protein>
    <submittedName>
        <fullName evidence="1">Uncharacterized protein</fullName>
    </submittedName>
</protein>
<dbReference type="EMBL" id="CP038633">
    <property type="protein sequence ID" value="QCC46128.1"/>
    <property type="molecule type" value="Genomic_DNA"/>
</dbReference>
<dbReference type="Proteomes" id="UP000296216">
    <property type="component" value="Plasmid pHSAL2"/>
</dbReference>
<organism evidence="1 2">
    <name type="scientific">Halobacterium salinarum (strain ATCC 33171 / DSM 3754 / JCM 8978 / NBRC 102687 / NCIMB 764 / 91-R6)</name>
    <dbReference type="NCBI Taxonomy" id="2597657"/>
    <lineage>
        <taxon>Archaea</taxon>
        <taxon>Methanobacteriati</taxon>
        <taxon>Methanobacteriota</taxon>
        <taxon>Stenosarchaea group</taxon>
        <taxon>Halobacteria</taxon>
        <taxon>Halobacteriales</taxon>
        <taxon>Halobacteriaceae</taxon>
        <taxon>Halobacterium</taxon>
    </lineage>
</organism>
<dbReference type="RefSeq" id="WP_136361737.1">
    <property type="nucleotide sequence ID" value="NZ_VRYN01000024.1"/>
</dbReference>
<proteinExistence type="predicted"/>
<geneLocation type="plasmid" evidence="2">
    <name>phsal2</name>
</geneLocation>
<gene>
    <name evidence="1" type="ORF">HBSAL_13065</name>
</gene>
<sequence>MTPSDIGNVAVLLRRELPSLLDAHKTEQTVSHLEQFGEISIDQLASLSPEDKHLVVMKMRNLAEEGLVDFDEESGIVRLTEGNPASEE</sequence>
<keyword evidence="1" id="KW-0614">Plasmid</keyword>
<dbReference type="AlphaFoldDB" id="A0A4D6GZ52"/>
<accession>A0A4D6GZ52</accession>
<evidence type="ECO:0000313" key="2">
    <source>
        <dbReference type="Proteomes" id="UP000296216"/>
    </source>
</evidence>
<name>A0A4D6GZ52_HALS9</name>
<evidence type="ECO:0000313" key="1">
    <source>
        <dbReference type="EMBL" id="QCC46128.1"/>
    </source>
</evidence>